<feature type="signal peptide" evidence="2">
    <location>
        <begin position="1"/>
        <end position="17"/>
    </location>
</feature>
<feature type="transmembrane region" description="Helical" evidence="1">
    <location>
        <begin position="116"/>
        <end position="138"/>
    </location>
</feature>
<dbReference type="EMBL" id="GGFM01010139">
    <property type="protein sequence ID" value="MBW30890.1"/>
    <property type="molecule type" value="Transcribed_RNA"/>
</dbReference>
<keyword evidence="2" id="KW-0732">Signal</keyword>
<keyword evidence="1" id="KW-1133">Transmembrane helix</keyword>
<accession>A0A2M3ZR20</accession>
<name>A0A2M3ZR20_9DIPT</name>
<evidence type="ECO:0000256" key="1">
    <source>
        <dbReference type="SAM" id="Phobius"/>
    </source>
</evidence>
<protein>
    <submittedName>
        <fullName evidence="3">Putative secreted peptide</fullName>
    </submittedName>
</protein>
<feature type="transmembrane region" description="Helical" evidence="1">
    <location>
        <begin position="77"/>
        <end position="95"/>
    </location>
</feature>
<sequence length="139" mass="15915">MLLVMLLLLLRRQNTDGREGEIFHRGPQLIDTGRDRGRPVIKRFDFDVYFAFLSLILTVTIGAGVEIIAFFRNSGTVPRVIPGLYTVTILIYFRCRRGSHIRCTDRRSCLQVRGTVRIAYFSFAISVQNIVLFGTGIFR</sequence>
<reference evidence="3" key="1">
    <citation type="submission" date="2018-01" db="EMBL/GenBank/DDBJ databases">
        <title>An insight into the sialome of Amazonian anophelines.</title>
        <authorList>
            <person name="Ribeiro J.M."/>
            <person name="Scarpassa V."/>
            <person name="Calvo E."/>
        </authorList>
    </citation>
    <scope>NUCLEOTIDE SEQUENCE</scope>
    <source>
        <tissue evidence="3">Salivary glands</tissue>
    </source>
</reference>
<feature type="transmembrane region" description="Helical" evidence="1">
    <location>
        <begin position="48"/>
        <end position="71"/>
    </location>
</feature>
<keyword evidence="1" id="KW-0812">Transmembrane</keyword>
<organism evidence="3">
    <name type="scientific">Anopheles braziliensis</name>
    <dbReference type="NCBI Taxonomy" id="58242"/>
    <lineage>
        <taxon>Eukaryota</taxon>
        <taxon>Metazoa</taxon>
        <taxon>Ecdysozoa</taxon>
        <taxon>Arthropoda</taxon>
        <taxon>Hexapoda</taxon>
        <taxon>Insecta</taxon>
        <taxon>Pterygota</taxon>
        <taxon>Neoptera</taxon>
        <taxon>Endopterygota</taxon>
        <taxon>Diptera</taxon>
        <taxon>Nematocera</taxon>
        <taxon>Culicoidea</taxon>
        <taxon>Culicidae</taxon>
        <taxon>Anophelinae</taxon>
        <taxon>Anopheles</taxon>
    </lineage>
</organism>
<dbReference type="AlphaFoldDB" id="A0A2M3ZR20"/>
<proteinExistence type="predicted"/>
<feature type="chain" id="PRO_5014863036" evidence="2">
    <location>
        <begin position="18"/>
        <end position="139"/>
    </location>
</feature>
<evidence type="ECO:0000256" key="2">
    <source>
        <dbReference type="SAM" id="SignalP"/>
    </source>
</evidence>
<evidence type="ECO:0000313" key="3">
    <source>
        <dbReference type="EMBL" id="MBW30890.1"/>
    </source>
</evidence>
<keyword evidence="1" id="KW-0472">Membrane</keyword>